<organism evidence="2 3">
    <name type="scientific">Pleurodeles waltl</name>
    <name type="common">Iberian ribbed newt</name>
    <dbReference type="NCBI Taxonomy" id="8319"/>
    <lineage>
        <taxon>Eukaryota</taxon>
        <taxon>Metazoa</taxon>
        <taxon>Chordata</taxon>
        <taxon>Craniata</taxon>
        <taxon>Vertebrata</taxon>
        <taxon>Euteleostomi</taxon>
        <taxon>Amphibia</taxon>
        <taxon>Batrachia</taxon>
        <taxon>Caudata</taxon>
        <taxon>Salamandroidea</taxon>
        <taxon>Salamandridae</taxon>
        <taxon>Pleurodelinae</taxon>
        <taxon>Pleurodeles</taxon>
    </lineage>
</organism>
<proteinExistence type="predicted"/>
<dbReference type="InterPro" id="IPR042566">
    <property type="entry name" value="L1_C"/>
</dbReference>
<reference evidence="2" key="1">
    <citation type="journal article" date="2022" name="bioRxiv">
        <title>Sequencing and chromosome-scale assembly of the giantPleurodeles waltlgenome.</title>
        <authorList>
            <person name="Brown T."/>
            <person name="Elewa A."/>
            <person name="Iarovenko S."/>
            <person name="Subramanian E."/>
            <person name="Araus A.J."/>
            <person name="Petzold A."/>
            <person name="Susuki M."/>
            <person name="Suzuki K.-i.T."/>
            <person name="Hayashi T."/>
            <person name="Toyoda A."/>
            <person name="Oliveira C."/>
            <person name="Osipova E."/>
            <person name="Leigh N.D."/>
            <person name="Simon A."/>
            <person name="Yun M.H."/>
        </authorList>
    </citation>
    <scope>NUCLEOTIDE SEQUENCE</scope>
    <source>
        <strain evidence="2">20211129_DDA</strain>
        <tissue evidence="2">Liver</tissue>
    </source>
</reference>
<evidence type="ECO:0000256" key="1">
    <source>
        <dbReference type="SAM" id="MobiDB-lite"/>
    </source>
</evidence>
<evidence type="ECO:0000313" key="3">
    <source>
        <dbReference type="Proteomes" id="UP001066276"/>
    </source>
</evidence>
<comment type="caution">
    <text evidence="2">The sequence shown here is derived from an EMBL/GenBank/DDBJ whole genome shotgun (WGS) entry which is preliminary data.</text>
</comment>
<feature type="region of interest" description="Disordered" evidence="1">
    <location>
        <begin position="191"/>
        <end position="210"/>
    </location>
</feature>
<name>A0AAV7T3I6_PLEWA</name>
<gene>
    <name evidence="2" type="ORF">NDU88_002904</name>
</gene>
<dbReference type="Gene3D" id="3.30.250.20">
    <property type="entry name" value="L1 transposable element, C-terminal domain"/>
    <property type="match status" value="1"/>
</dbReference>
<accession>A0AAV7T3I6</accession>
<protein>
    <submittedName>
        <fullName evidence="2">Uncharacterized protein</fullName>
    </submittedName>
</protein>
<dbReference type="AlphaFoldDB" id="A0AAV7T3I6"/>
<keyword evidence="3" id="KW-1185">Reference proteome</keyword>
<feature type="region of interest" description="Disordered" evidence="1">
    <location>
        <begin position="1"/>
        <end position="40"/>
    </location>
</feature>
<evidence type="ECO:0000313" key="2">
    <source>
        <dbReference type="EMBL" id="KAJ1171033.1"/>
    </source>
</evidence>
<dbReference type="Proteomes" id="UP001066276">
    <property type="component" value="Chromosome 4_1"/>
</dbReference>
<sequence length="210" mass="23207">MGKAEQRQAKLSFEGGRRKGGAPASQSEGPATDEENSDGSVKAMFLDLKTSLAGIDGKLDHVTEQLDRIKTRVDEHDARLDQLEVCTSVLEDTQRGLPESTDMGRMEDFVEEMLSDLFPGQLSRLLVVERAHRSLGPRPRLELPRRSLAQTAARFSLIYPAKLKVQHGGSLQFFTDLKLVAKYAKSLPWKSEAVPVAESAAERESLSDND</sequence>
<dbReference type="EMBL" id="JANPWB010000007">
    <property type="protein sequence ID" value="KAJ1171033.1"/>
    <property type="molecule type" value="Genomic_DNA"/>
</dbReference>
<feature type="compositionally biased region" description="Basic and acidic residues" evidence="1">
    <location>
        <begin position="200"/>
        <end position="210"/>
    </location>
</feature>